<feature type="domain" description="HD/PDEase" evidence="1">
    <location>
        <begin position="33"/>
        <end position="145"/>
    </location>
</feature>
<dbReference type="SMART" id="SM00471">
    <property type="entry name" value="HDc"/>
    <property type="match status" value="1"/>
</dbReference>
<reference evidence="2 3" key="1">
    <citation type="submission" date="2017-01" db="EMBL/GenBank/DDBJ databases">
        <title>Novel large sulfur bacteria in the metagenomes of groundwater-fed chemosynthetic microbial mats in the Lake Huron basin.</title>
        <authorList>
            <person name="Sharrar A.M."/>
            <person name="Flood B.E."/>
            <person name="Bailey J.V."/>
            <person name="Jones D.S."/>
            <person name="Biddanda B."/>
            <person name="Ruberg S.A."/>
            <person name="Marcus D.N."/>
            <person name="Dick G.J."/>
        </authorList>
    </citation>
    <scope>NUCLEOTIDE SEQUENCE [LARGE SCALE GENOMIC DNA]</scope>
    <source>
        <strain evidence="2">A8</strain>
    </source>
</reference>
<sequence>MLPTWSQDSYLQAWDFACLAHRGQTYVGHTTGVEYDYLNHPAAVTMEVLHALAFHPEYDGNLAVQCALLHDVLEDTATRYATLLAEFGQAVADGVSALSKDASLPKAAQMADSLQRIRQQPQEVWLVKLADRISNLQYVPPHWSAAKAAAYREEAQVIADTLGAACPSLQQRLLEHIQRYG</sequence>
<dbReference type="EMBL" id="MTEJ01000103">
    <property type="protein sequence ID" value="OQX10837.1"/>
    <property type="molecule type" value="Genomic_DNA"/>
</dbReference>
<dbReference type="Pfam" id="PF13328">
    <property type="entry name" value="HD_4"/>
    <property type="match status" value="1"/>
</dbReference>
<evidence type="ECO:0000259" key="1">
    <source>
        <dbReference type="SMART" id="SM00471"/>
    </source>
</evidence>
<dbReference type="InterPro" id="IPR003607">
    <property type="entry name" value="HD/PDEase_dom"/>
</dbReference>
<comment type="caution">
    <text evidence="2">The sequence shown here is derived from an EMBL/GenBank/DDBJ whole genome shotgun (WGS) entry which is preliminary data.</text>
</comment>
<protein>
    <submittedName>
        <fullName evidence="2">Guanosine-3',5'-bis(Diphosphate) 3'-pyrophosphohydrolase</fullName>
    </submittedName>
</protein>
<evidence type="ECO:0000313" key="2">
    <source>
        <dbReference type="EMBL" id="OQX10837.1"/>
    </source>
</evidence>
<proteinExistence type="predicted"/>
<dbReference type="AlphaFoldDB" id="A0A1Y1QQ79"/>
<dbReference type="Gene3D" id="1.10.3210.10">
    <property type="entry name" value="Hypothetical protein af1432"/>
    <property type="match status" value="1"/>
</dbReference>
<dbReference type="GO" id="GO:0008893">
    <property type="term" value="F:guanosine-3',5'-bis(diphosphate) 3'-diphosphatase activity"/>
    <property type="evidence" value="ECO:0007669"/>
    <property type="project" value="TreeGrafter"/>
</dbReference>
<name>A0A1Y1QQ79_9GAMM</name>
<accession>A0A1Y1QQ79</accession>
<dbReference type="PANTHER" id="PTHR46246">
    <property type="entry name" value="GUANOSINE-3',5'-BIS(DIPHOSPHATE) 3'-PYROPHOSPHOHYDROLASE MESH1"/>
    <property type="match status" value="1"/>
</dbReference>
<dbReference type="SUPFAM" id="SSF109604">
    <property type="entry name" value="HD-domain/PDEase-like"/>
    <property type="match status" value="1"/>
</dbReference>
<dbReference type="InterPro" id="IPR052194">
    <property type="entry name" value="MESH1"/>
</dbReference>
<evidence type="ECO:0000313" key="3">
    <source>
        <dbReference type="Proteomes" id="UP000192491"/>
    </source>
</evidence>
<dbReference type="PANTHER" id="PTHR46246:SF1">
    <property type="entry name" value="GUANOSINE-3',5'-BIS(DIPHOSPHATE) 3'-PYROPHOSPHOHYDROLASE MESH1"/>
    <property type="match status" value="1"/>
</dbReference>
<keyword evidence="2" id="KW-0378">Hydrolase</keyword>
<gene>
    <name evidence="2" type="ORF">BWK73_19275</name>
</gene>
<organism evidence="2 3">
    <name type="scientific">Thiothrix lacustris</name>
    <dbReference type="NCBI Taxonomy" id="525917"/>
    <lineage>
        <taxon>Bacteria</taxon>
        <taxon>Pseudomonadati</taxon>
        <taxon>Pseudomonadota</taxon>
        <taxon>Gammaproteobacteria</taxon>
        <taxon>Thiotrichales</taxon>
        <taxon>Thiotrichaceae</taxon>
        <taxon>Thiothrix</taxon>
    </lineage>
</organism>
<dbReference type="Proteomes" id="UP000192491">
    <property type="component" value="Unassembled WGS sequence"/>
</dbReference>